<dbReference type="WBParaSite" id="PgE224_g002_t01">
    <property type="protein sequence ID" value="PgE224_g002_t01"/>
    <property type="gene ID" value="PgE224_g002"/>
</dbReference>
<reference evidence="2" key="1">
    <citation type="submission" date="2022-11" db="UniProtKB">
        <authorList>
            <consortium name="WormBaseParasite"/>
        </authorList>
    </citation>
    <scope>IDENTIFICATION</scope>
</reference>
<keyword evidence="1" id="KW-1185">Reference proteome</keyword>
<name>A0A915A2E9_PARUN</name>
<evidence type="ECO:0000313" key="2">
    <source>
        <dbReference type="WBParaSite" id="PgE224_g002_t01"/>
    </source>
</evidence>
<sequence>MFEARQYRKLEATQQSEVSELSSPGTWSKLHDIVLFPAAREWPLRLRHEIQETLMAKIPAIALSTLLFQS</sequence>
<accession>A0A915A2E9</accession>
<protein>
    <submittedName>
        <fullName evidence="2">Uncharacterized protein</fullName>
    </submittedName>
</protein>
<evidence type="ECO:0000313" key="1">
    <source>
        <dbReference type="Proteomes" id="UP000887569"/>
    </source>
</evidence>
<proteinExistence type="predicted"/>
<dbReference type="AlphaFoldDB" id="A0A915A2E9"/>
<dbReference type="Proteomes" id="UP000887569">
    <property type="component" value="Unplaced"/>
</dbReference>
<organism evidence="1 2">
    <name type="scientific">Parascaris univalens</name>
    <name type="common">Nematode worm</name>
    <dbReference type="NCBI Taxonomy" id="6257"/>
    <lineage>
        <taxon>Eukaryota</taxon>
        <taxon>Metazoa</taxon>
        <taxon>Ecdysozoa</taxon>
        <taxon>Nematoda</taxon>
        <taxon>Chromadorea</taxon>
        <taxon>Rhabditida</taxon>
        <taxon>Spirurina</taxon>
        <taxon>Ascaridomorpha</taxon>
        <taxon>Ascaridoidea</taxon>
        <taxon>Ascarididae</taxon>
        <taxon>Parascaris</taxon>
    </lineage>
</organism>